<feature type="domain" description="REKLES" evidence="2">
    <location>
        <begin position="78"/>
        <end position="198"/>
    </location>
</feature>
<gene>
    <name evidence="3" type="ORF">BLA29_006945</name>
</gene>
<reference evidence="3 4" key="1">
    <citation type="submission" date="2017-03" db="EMBL/GenBank/DDBJ databases">
        <title>Genome Survey of Euroglyphus maynei.</title>
        <authorList>
            <person name="Arlian L.G."/>
            <person name="Morgan M.S."/>
            <person name="Rider S.D."/>
        </authorList>
    </citation>
    <scope>NUCLEOTIDE SEQUENCE [LARGE SCALE GENOMIC DNA]</scope>
    <source>
        <strain evidence="3">Arlian Lab</strain>
        <tissue evidence="3">Whole body</tissue>
    </source>
</reference>
<evidence type="ECO:0000259" key="2">
    <source>
        <dbReference type="PROSITE" id="PS51486"/>
    </source>
</evidence>
<evidence type="ECO:0000313" key="4">
    <source>
        <dbReference type="Proteomes" id="UP000194236"/>
    </source>
</evidence>
<feature type="region of interest" description="Disordered" evidence="1">
    <location>
        <begin position="96"/>
        <end position="121"/>
    </location>
</feature>
<protein>
    <recommendedName>
        <fullName evidence="2">REKLES domain-containing protein</fullName>
    </recommendedName>
</protein>
<comment type="caution">
    <text evidence="3">The sequence shown here is derived from an EMBL/GenBank/DDBJ whole genome shotgun (WGS) entry which is preliminary data.</text>
</comment>
<evidence type="ECO:0000313" key="3">
    <source>
        <dbReference type="EMBL" id="OTF73822.1"/>
    </source>
</evidence>
<dbReference type="Proteomes" id="UP000194236">
    <property type="component" value="Unassembled WGS sequence"/>
</dbReference>
<name>A0A1Y3AZ71_EURMA</name>
<feature type="compositionally biased region" description="Low complexity" evidence="1">
    <location>
        <begin position="53"/>
        <end position="65"/>
    </location>
</feature>
<dbReference type="InterPro" id="IPR023334">
    <property type="entry name" value="REKLES_domain"/>
</dbReference>
<dbReference type="EMBL" id="MUJZ01049948">
    <property type="protein sequence ID" value="OTF73822.1"/>
    <property type="molecule type" value="Genomic_DNA"/>
</dbReference>
<feature type="compositionally biased region" description="Polar residues" evidence="1">
    <location>
        <begin position="35"/>
        <end position="44"/>
    </location>
</feature>
<keyword evidence="4" id="KW-1185">Reference proteome</keyword>
<organism evidence="3 4">
    <name type="scientific">Euroglyphus maynei</name>
    <name type="common">Mayne's house dust mite</name>
    <dbReference type="NCBI Taxonomy" id="6958"/>
    <lineage>
        <taxon>Eukaryota</taxon>
        <taxon>Metazoa</taxon>
        <taxon>Ecdysozoa</taxon>
        <taxon>Arthropoda</taxon>
        <taxon>Chelicerata</taxon>
        <taxon>Arachnida</taxon>
        <taxon>Acari</taxon>
        <taxon>Acariformes</taxon>
        <taxon>Sarcoptiformes</taxon>
        <taxon>Astigmata</taxon>
        <taxon>Psoroptidia</taxon>
        <taxon>Analgoidea</taxon>
        <taxon>Pyroglyphidae</taxon>
        <taxon>Pyroglyphinae</taxon>
        <taxon>Euroglyphus</taxon>
    </lineage>
</organism>
<dbReference type="OrthoDB" id="10044343at2759"/>
<accession>A0A1Y3AZ71</accession>
<sequence length="207" mass="23254">MKYLYPYECEKEKLSLPEELQMAIDGNRREGRRSSYGQYPDLTNSPPPPPLPSSSSSASLQPPTSAQQFLNRNAFHHHHSRQHNRRNTNEALNLEINPRNSSTTSMAGSGNYNETMTSSSAKLGSLDRKTNYEDLFGVTPNKRFLSEENFLLNACNFPSTHLKISSKDGRTLDGQLTVSMEINGVLYHGILFAQTNNNSNNNRNSDK</sequence>
<proteinExistence type="predicted"/>
<feature type="compositionally biased region" description="Polar residues" evidence="1">
    <location>
        <begin position="98"/>
        <end position="121"/>
    </location>
</feature>
<dbReference type="AlphaFoldDB" id="A0A1Y3AZ71"/>
<dbReference type="PROSITE" id="PS51486">
    <property type="entry name" value="REKLES"/>
    <property type="match status" value="1"/>
</dbReference>
<evidence type="ECO:0000256" key="1">
    <source>
        <dbReference type="SAM" id="MobiDB-lite"/>
    </source>
</evidence>
<feature type="region of interest" description="Disordered" evidence="1">
    <location>
        <begin position="22"/>
        <end position="65"/>
    </location>
</feature>